<dbReference type="PANTHER" id="PTHR46413">
    <property type="entry name" value="HEAVY METAL-ASSOCIATED ISOPRENYLATED PLANT PROTEIN 6"/>
    <property type="match status" value="1"/>
</dbReference>
<evidence type="ECO:0000259" key="2">
    <source>
        <dbReference type="PROSITE" id="PS50846"/>
    </source>
</evidence>
<comment type="subcellular location">
    <subcellularLocation>
        <location evidence="1">Membrane</location>
        <topology evidence="1">Peripheral membrane protein</topology>
    </subcellularLocation>
</comment>
<protein>
    <recommendedName>
        <fullName evidence="2">HMA domain-containing protein</fullName>
    </recommendedName>
</protein>
<evidence type="ECO:0000256" key="1">
    <source>
        <dbReference type="ARBA" id="ARBA00004170"/>
    </source>
</evidence>
<reference evidence="3 4" key="1">
    <citation type="submission" date="2022-01" db="EMBL/GenBank/DDBJ databases">
        <authorList>
            <person name="Xiong W."/>
            <person name="Schranz E."/>
        </authorList>
    </citation>
    <scope>NUCLEOTIDE SEQUENCE [LARGE SCALE GENOMIC DNA]</scope>
</reference>
<proteinExistence type="predicted"/>
<comment type="caution">
    <text evidence="3">The sequence shown here is derived from an EMBL/GenBank/DDBJ whole genome shotgun (WGS) entry which is preliminary data.</text>
</comment>
<dbReference type="PROSITE" id="PS50846">
    <property type="entry name" value="HMA_2"/>
    <property type="match status" value="1"/>
</dbReference>
<dbReference type="SUPFAM" id="SSF55008">
    <property type="entry name" value="HMA, heavy metal-associated domain"/>
    <property type="match status" value="1"/>
</dbReference>
<dbReference type="CDD" id="cd00371">
    <property type="entry name" value="HMA"/>
    <property type="match status" value="1"/>
</dbReference>
<dbReference type="EMBL" id="CAKMRJ010001610">
    <property type="protein sequence ID" value="CAH1424435.1"/>
    <property type="molecule type" value="Genomic_DNA"/>
</dbReference>
<evidence type="ECO:0000313" key="4">
    <source>
        <dbReference type="Proteomes" id="UP001157418"/>
    </source>
</evidence>
<sequence length="213" mass="24174">MTTVFSFRIVGFHNCDGCTRKVRNALRRFHGLQLVTLDRESGIVTVVSIAEHHPEVIRYALERQMKKPVVIVSINQNPSSTVSSIIPAQRTFDLQGLGEAMLGMFQVLDGVEITRSDTLRVNFIHRENPPVVRVEPRRNISSYGDVHIEDVAFEHAPRRPTPRAPPWPVVQPSAPLISTEEEEVYGYPPEFYYGYSATDHSHDHRPDGCCRIM</sequence>
<accession>A0AAU9MCF6</accession>
<dbReference type="AlphaFoldDB" id="A0AAU9MCF6"/>
<dbReference type="InterPro" id="IPR006121">
    <property type="entry name" value="HMA_dom"/>
</dbReference>
<dbReference type="Gene3D" id="3.30.70.100">
    <property type="match status" value="1"/>
</dbReference>
<dbReference type="InterPro" id="IPR036163">
    <property type="entry name" value="HMA_dom_sf"/>
</dbReference>
<dbReference type="PANTHER" id="PTHR46413:SF1">
    <property type="entry name" value="HEAVY METAL-ASSOCIATED ISOPRENYLATED PLANT PROTEIN 6"/>
    <property type="match status" value="1"/>
</dbReference>
<name>A0AAU9MCF6_9ASTR</name>
<dbReference type="Proteomes" id="UP001157418">
    <property type="component" value="Unassembled WGS sequence"/>
</dbReference>
<dbReference type="GO" id="GO:0009626">
    <property type="term" value="P:plant-type hypersensitive response"/>
    <property type="evidence" value="ECO:0007669"/>
    <property type="project" value="UniProtKB-KW"/>
</dbReference>
<dbReference type="GO" id="GO:0046872">
    <property type="term" value="F:metal ion binding"/>
    <property type="evidence" value="ECO:0007669"/>
    <property type="project" value="InterPro"/>
</dbReference>
<dbReference type="GO" id="GO:0016020">
    <property type="term" value="C:membrane"/>
    <property type="evidence" value="ECO:0007669"/>
    <property type="project" value="UniProtKB-SubCell"/>
</dbReference>
<feature type="domain" description="HMA" evidence="2">
    <location>
        <begin position="3"/>
        <end position="69"/>
    </location>
</feature>
<organism evidence="3 4">
    <name type="scientific">Lactuca virosa</name>
    <dbReference type="NCBI Taxonomy" id="75947"/>
    <lineage>
        <taxon>Eukaryota</taxon>
        <taxon>Viridiplantae</taxon>
        <taxon>Streptophyta</taxon>
        <taxon>Embryophyta</taxon>
        <taxon>Tracheophyta</taxon>
        <taxon>Spermatophyta</taxon>
        <taxon>Magnoliopsida</taxon>
        <taxon>eudicotyledons</taxon>
        <taxon>Gunneridae</taxon>
        <taxon>Pentapetalae</taxon>
        <taxon>asterids</taxon>
        <taxon>campanulids</taxon>
        <taxon>Asterales</taxon>
        <taxon>Asteraceae</taxon>
        <taxon>Cichorioideae</taxon>
        <taxon>Cichorieae</taxon>
        <taxon>Lactucinae</taxon>
        <taxon>Lactuca</taxon>
    </lineage>
</organism>
<keyword evidence="4" id="KW-1185">Reference proteome</keyword>
<evidence type="ECO:0000313" key="3">
    <source>
        <dbReference type="EMBL" id="CAH1424435.1"/>
    </source>
</evidence>
<dbReference type="InterPro" id="IPR044594">
    <property type="entry name" value="HIPP01/3/5/6"/>
</dbReference>
<gene>
    <name evidence="3" type="ORF">LVIROSA_LOCUS11640</name>
</gene>